<keyword evidence="3" id="KW-0732">Signal</keyword>
<feature type="chain" id="PRO_5025332618" evidence="3">
    <location>
        <begin position="19"/>
        <end position="577"/>
    </location>
</feature>
<dbReference type="AlphaFoldDB" id="A0A6A6AKR6"/>
<dbReference type="OrthoDB" id="258392at2759"/>
<dbReference type="EMBL" id="ML977502">
    <property type="protein sequence ID" value="KAF2131514.1"/>
    <property type="molecule type" value="Genomic_DNA"/>
</dbReference>
<protein>
    <submittedName>
        <fullName evidence="4">Phosphoglycerate mutase-like protein</fullName>
    </submittedName>
</protein>
<dbReference type="Proteomes" id="UP000799771">
    <property type="component" value="Unassembled WGS sequence"/>
</dbReference>
<accession>A0A6A6AKR6</accession>
<dbReference type="InterPro" id="IPR000560">
    <property type="entry name" value="His_Pase_clade-2"/>
</dbReference>
<dbReference type="RefSeq" id="XP_033525901.1">
    <property type="nucleotide sequence ID" value="XM_033663448.1"/>
</dbReference>
<dbReference type="Pfam" id="PF00328">
    <property type="entry name" value="His_Phos_2"/>
    <property type="match status" value="1"/>
</dbReference>
<keyword evidence="5" id="KW-1185">Reference proteome</keyword>
<sequence>MLALVSAGLLALAWSVDAQSDDAYHPHAAFAFIRTGERTPTIHPGAPVLTALGAQQMYRLGQNLRTRYIDGADASHDDLGIQHIDGLSTNVLDNDQILVRTLDSQYLVASAQALMQGLYPPYSLSNATGDAADLLADGSAIDYPLGGYQHANIQSKGALDPQSIFVQGDQNCPYAQSDAQKWFVTEQFKNSKTINDELYKELDLDWSGANLDEYESDFTYAIKRFDYLSYQYAHDRSVYQSLANDTPNAGVYDTLQSLADEEAWHLWGNVSDSSNTTSLRATGGRTLAASILSQFQKIITDRMGQGNKTDTPNPITLLFGEIEPFISLISLMMLDKRDPEFRAMPSFGSAMLFELFSTGSNASFPASEDDLSVRFYYHNSTGYPKQLVSYPMFGNESTKTDMSWSEFKSAFQGIMVETLKEWCDVCASPSLFCRVADKDDVLVMSTPHGAAGLSPTIAGVIGAMVTLGVASILFALAMLVGGVRLHRVHKGEKSELGGFKGSAKLASDADVGNANGGAPPAAGIVGYGGGPKRGHERVGSWELRQKEFGTDLADSPRESYDAIDDVATRPVQAHHRV</sequence>
<keyword evidence="2" id="KW-0472">Membrane</keyword>
<dbReference type="SUPFAM" id="SSF53254">
    <property type="entry name" value="Phosphoglycerate mutase-like"/>
    <property type="match status" value="1"/>
</dbReference>
<reference evidence="4" key="1">
    <citation type="journal article" date="2020" name="Stud. Mycol.">
        <title>101 Dothideomycetes genomes: a test case for predicting lifestyles and emergence of pathogens.</title>
        <authorList>
            <person name="Haridas S."/>
            <person name="Albert R."/>
            <person name="Binder M."/>
            <person name="Bloem J."/>
            <person name="Labutti K."/>
            <person name="Salamov A."/>
            <person name="Andreopoulos B."/>
            <person name="Baker S."/>
            <person name="Barry K."/>
            <person name="Bills G."/>
            <person name="Bluhm B."/>
            <person name="Cannon C."/>
            <person name="Castanera R."/>
            <person name="Culley D."/>
            <person name="Daum C."/>
            <person name="Ezra D."/>
            <person name="Gonzalez J."/>
            <person name="Henrissat B."/>
            <person name="Kuo A."/>
            <person name="Liang C."/>
            <person name="Lipzen A."/>
            <person name="Lutzoni F."/>
            <person name="Magnuson J."/>
            <person name="Mondo S."/>
            <person name="Nolan M."/>
            <person name="Ohm R."/>
            <person name="Pangilinan J."/>
            <person name="Park H.-J."/>
            <person name="Ramirez L."/>
            <person name="Alfaro M."/>
            <person name="Sun H."/>
            <person name="Tritt A."/>
            <person name="Yoshinaga Y."/>
            <person name="Zwiers L.-H."/>
            <person name="Turgeon B."/>
            <person name="Goodwin S."/>
            <person name="Spatafora J."/>
            <person name="Crous P."/>
            <person name="Grigoriev I."/>
        </authorList>
    </citation>
    <scope>NUCLEOTIDE SEQUENCE</scope>
    <source>
        <strain evidence="4">CBS 119687</strain>
    </source>
</reference>
<comment type="similarity">
    <text evidence="1">Belongs to the histidine acid phosphatase family.</text>
</comment>
<organism evidence="4 5">
    <name type="scientific">Dothidotthia symphoricarpi CBS 119687</name>
    <dbReference type="NCBI Taxonomy" id="1392245"/>
    <lineage>
        <taxon>Eukaryota</taxon>
        <taxon>Fungi</taxon>
        <taxon>Dikarya</taxon>
        <taxon>Ascomycota</taxon>
        <taxon>Pezizomycotina</taxon>
        <taxon>Dothideomycetes</taxon>
        <taxon>Pleosporomycetidae</taxon>
        <taxon>Pleosporales</taxon>
        <taxon>Dothidotthiaceae</taxon>
        <taxon>Dothidotthia</taxon>
    </lineage>
</organism>
<dbReference type="PANTHER" id="PTHR11567">
    <property type="entry name" value="ACID PHOSPHATASE-RELATED"/>
    <property type="match status" value="1"/>
</dbReference>
<evidence type="ECO:0000256" key="2">
    <source>
        <dbReference type="SAM" id="Phobius"/>
    </source>
</evidence>
<dbReference type="CDD" id="cd07061">
    <property type="entry name" value="HP_HAP_like"/>
    <property type="match status" value="1"/>
</dbReference>
<feature type="signal peptide" evidence="3">
    <location>
        <begin position="1"/>
        <end position="18"/>
    </location>
</feature>
<keyword evidence="2" id="KW-0812">Transmembrane</keyword>
<feature type="transmembrane region" description="Helical" evidence="2">
    <location>
        <begin position="457"/>
        <end position="480"/>
    </location>
</feature>
<dbReference type="GeneID" id="54403880"/>
<dbReference type="Gene3D" id="3.40.50.1240">
    <property type="entry name" value="Phosphoglycerate mutase-like"/>
    <property type="match status" value="1"/>
</dbReference>
<dbReference type="PANTHER" id="PTHR11567:SF127">
    <property type="entry name" value="HISTIDINE ACID PHOSPHATASE"/>
    <property type="match status" value="1"/>
</dbReference>
<evidence type="ECO:0000313" key="4">
    <source>
        <dbReference type="EMBL" id="KAF2131514.1"/>
    </source>
</evidence>
<name>A0A6A6AKR6_9PLEO</name>
<evidence type="ECO:0000313" key="5">
    <source>
        <dbReference type="Proteomes" id="UP000799771"/>
    </source>
</evidence>
<dbReference type="InterPro" id="IPR050645">
    <property type="entry name" value="Histidine_acid_phosphatase"/>
</dbReference>
<gene>
    <name evidence="4" type="ORF">P153DRAFT_286127</name>
</gene>
<proteinExistence type="inferred from homology"/>
<dbReference type="InterPro" id="IPR029033">
    <property type="entry name" value="His_PPase_superfam"/>
</dbReference>
<evidence type="ECO:0000256" key="3">
    <source>
        <dbReference type="SAM" id="SignalP"/>
    </source>
</evidence>
<evidence type="ECO:0000256" key="1">
    <source>
        <dbReference type="ARBA" id="ARBA00005375"/>
    </source>
</evidence>
<keyword evidence="2" id="KW-1133">Transmembrane helix</keyword>
<dbReference type="GO" id="GO:0016791">
    <property type="term" value="F:phosphatase activity"/>
    <property type="evidence" value="ECO:0007669"/>
    <property type="project" value="TreeGrafter"/>
</dbReference>